<evidence type="ECO:0000256" key="10">
    <source>
        <dbReference type="ARBA" id="ARBA00023237"/>
    </source>
</evidence>
<dbReference type="Gene3D" id="2.170.130.10">
    <property type="entry name" value="TonB-dependent receptor, plug domain"/>
    <property type="match status" value="1"/>
</dbReference>
<evidence type="ECO:0000256" key="8">
    <source>
        <dbReference type="ARBA" id="ARBA00023077"/>
    </source>
</evidence>
<dbReference type="Pfam" id="PF00593">
    <property type="entry name" value="TonB_dep_Rec_b-barrel"/>
    <property type="match status" value="1"/>
</dbReference>
<dbReference type="PANTHER" id="PTHR32552">
    <property type="entry name" value="FERRICHROME IRON RECEPTOR-RELATED"/>
    <property type="match status" value="1"/>
</dbReference>
<feature type="region of interest" description="Disordered" evidence="13">
    <location>
        <begin position="313"/>
        <end position="332"/>
    </location>
</feature>
<keyword evidence="7" id="KW-0406">Ion transport</keyword>
<keyword evidence="17" id="KW-0675">Receptor</keyword>
<evidence type="ECO:0000256" key="7">
    <source>
        <dbReference type="ARBA" id="ARBA00023065"/>
    </source>
</evidence>
<evidence type="ECO:0000256" key="4">
    <source>
        <dbReference type="ARBA" id="ARBA00022496"/>
    </source>
</evidence>
<feature type="signal peptide" evidence="14">
    <location>
        <begin position="1"/>
        <end position="21"/>
    </location>
</feature>
<dbReference type="InterPro" id="IPR039426">
    <property type="entry name" value="TonB-dep_rcpt-like"/>
</dbReference>
<keyword evidence="2 11" id="KW-0813">Transport</keyword>
<evidence type="ECO:0000313" key="17">
    <source>
        <dbReference type="EMBL" id="QTD54461.1"/>
    </source>
</evidence>
<dbReference type="RefSeq" id="WP_207986295.1">
    <property type="nucleotide sequence ID" value="NZ_CP071794.1"/>
</dbReference>
<comment type="similarity">
    <text evidence="11 12">Belongs to the TonB-dependent receptor family.</text>
</comment>
<accession>A0ABX7SZZ2</accession>
<evidence type="ECO:0000256" key="1">
    <source>
        <dbReference type="ARBA" id="ARBA00004571"/>
    </source>
</evidence>
<dbReference type="Proteomes" id="UP000663923">
    <property type="component" value="Chromosome"/>
</dbReference>
<organism evidence="17 18">
    <name type="scientific">Parasphingorhabdus cellanae</name>
    <dbReference type="NCBI Taxonomy" id="2806553"/>
    <lineage>
        <taxon>Bacteria</taxon>
        <taxon>Pseudomonadati</taxon>
        <taxon>Pseudomonadota</taxon>
        <taxon>Alphaproteobacteria</taxon>
        <taxon>Sphingomonadales</taxon>
        <taxon>Sphingomonadaceae</taxon>
        <taxon>Parasphingorhabdus</taxon>
    </lineage>
</organism>
<feature type="chain" id="PRO_5045423510" evidence="14">
    <location>
        <begin position="22"/>
        <end position="748"/>
    </location>
</feature>
<evidence type="ECO:0000256" key="6">
    <source>
        <dbReference type="ARBA" id="ARBA00023004"/>
    </source>
</evidence>
<keyword evidence="14" id="KW-0732">Signal</keyword>
<dbReference type="PANTHER" id="PTHR32552:SF81">
    <property type="entry name" value="TONB-DEPENDENT OUTER MEMBRANE RECEPTOR"/>
    <property type="match status" value="1"/>
</dbReference>
<feature type="domain" description="TonB-dependent receptor plug" evidence="16">
    <location>
        <begin position="48"/>
        <end position="155"/>
    </location>
</feature>
<keyword evidence="9 11" id="KW-0472">Membrane</keyword>
<evidence type="ECO:0000256" key="14">
    <source>
        <dbReference type="SAM" id="SignalP"/>
    </source>
</evidence>
<evidence type="ECO:0000313" key="18">
    <source>
        <dbReference type="Proteomes" id="UP000663923"/>
    </source>
</evidence>
<name>A0ABX7SZZ2_9SPHN</name>
<proteinExistence type="inferred from homology"/>
<sequence length="748" mass="81839">MKKSFLFGSSAAMLICTPCLAQESLPLDEADGQNREIVVTAQKIERSLQDTKESIAVVTSDTIEAQNLLDIEDVLNLTANAFEFAGGENFGIRGVTQNSASTGGGSGELASLYVDGVALTGFATRFLPKDLWDVSSVEVLRGPQSTNVGRNALVGALVVTTSRANPDQFEAAARLEYGNYNKLSTSALINVPLGDNAAFRLSGEYEETDGFITNITIPVENFDARENVNLRGKLFFEPADGLTIDVTGQYARTERGQDIFRGDLQPDNSRVSTANLRAFEEYEGYTASLDINYDLSENWAIRSVTAYLEGDYERFDDDDEGPEGGNANRGRIASDQNWSQEVRFTYQSDRLNGVFGGYYTEVKIDNLTQGLVNILPSQVGVPAALLPFYPALIEVQADVPFEGDTRNYAFFTEWDFEFTDNWIVSGGLRYENERQNNLSNTNNSLAPGSELPDPAAAGALADMLQPGSGPFVQAGVTQINARLAAQLAPTNFPATVTTYDALLPQFGLTHRVSDAVSVSAFYKRGYRAGGSEVNLAGVQSDFDPEFLDNFELSLRSELIPNQLFLNANIYYGDWSSQQVTICQNGSVTNCTVENAGESEIYGGELELSYRPSKRTTLFANLGVSKTKFTNFISGTEGDLTGNIFAFSPDFNISFGGRHFFTDNFYLAGNVSHQSDSFSSVQNDVSLDDRTLVDLSAGYDADRFGIKLYVSNLFDKDYLTNDGRNGLTDARFVRLGAPREYGLVLTARY</sequence>
<protein>
    <submittedName>
        <fullName evidence="17">TonB-dependent receptor</fullName>
    </submittedName>
</protein>
<evidence type="ECO:0000259" key="16">
    <source>
        <dbReference type="Pfam" id="PF07715"/>
    </source>
</evidence>
<keyword evidence="6" id="KW-0408">Iron</keyword>
<gene>
    <name evidence="17" type="ORF">J4G78_09125</name>
</gene>
<evidence type="ECO:0000256" key="5">
    <source>
        <dbReference type="ARBA" id="ARBA00022692"/>
    </source>
</evidence>
<dbReference type="InterPro" id="IPR036942">
    <property type="entry name" value="Beta-barrel_TonB_sf"/>
</dbReference>
<keyword evidence="10 11" id="KW-0998">Cell outer membrane</keyword>
<evidence type="ECO:0000256" key="3">
    <source>
        <dbReference type="ARBA" id="ARBA00022452"/>
    </source>
</evidence>
<dbReference type="InterPro" id="IPR037066">
    <property type="entry name" value="Plug_dom_sf"/>
</dbReference>
<evidence type="ECO:0000256" key="2">
    <source>
        <dbReference type="ARBA" id="ARBA00022448"/>
    </source>
</evidence>
<dbReference type="Pfam" id="PF07715">
    <property type="entry name" value="Plug"/>
    <property type="match status" value="1"/>
</dbReference>
<keyword evidence="18" id="KW-1185">Reference proteome</keyword>
<dbReference type="InterPro" id="IPR012910">
    <property type="entry name" value="Plug_dom"/>
</dbReference>
<keyword evidence="3 11" id="KW-1134">Transmembrane beta strand</keyword>
<dbReference type="SUPFAM" id="SSF56935">
    <property type="entry name" value="Porins"/>
    <property type="match status" value="1"/>
</dbReference>
<keyword evidence="8 12" id="KW-0798">TonB box</keyword>
<feature type="domain" description="TonB-dependent receptor-like beta-barrel" evidence="15">
    <location>
        <begin position="250"/>
        <end position="712"/>
    </location>
</feature>
<evidence type="ECO:0000256" key="13">
    <source>
        <dbReference type="SAM" id="MobiDB-lite"/>
    </source>
</evidence>
<dbReference type="EMBL" id="CP071794">
    <property type="protein sequence ID" value="QTD54461.1"/>
    <property type="molecule type" value="Genomic_DNA"/>
</dbReference>
<evidence type="ECO:0000259" key="15">
    <source>
        <dbReference type="Pfam" id="PF00593"/>
    </source>
</evidence>
<keyword evidence="4" id="KW-0410">Iron transport</keyword>
<dbReference type="InterPro" id="IPR000531">
    <property type="entry name" value="Beta-barrel_TonB"/>
</dbReference>
<dbReference type="PROSITE" id="PS52016">
    <property type="entry name" value="TONB_DEPENDENT_REC_3"/>
    <property type="match status" value="1"/>
</dbReference>
<reference evidence="17 18" key="1">
    <citation type="submission" date="2021-03" db="EMBL/GenBank/DDBJ databases">
        <title>Complete genome of Parasphingorhabdus_sp.JHSY0214.</title>
        <authorList>
            <person name="Yoo J.H."/>
            <person name="Bae J.W."/>
        </authorList>
    </citation>
    <scope>NUCLEOTIDE SEQUENCE [LARGE SCALE GENOMIC DNA]</scope>
    <source>
        <strain evidence="17 18">JHSY0214</strain>
    </source>
</reference>
<keyword evidence="5 11" id="KW-0812">Transmembrane</keyword>
<evidence type="ECO:0000256" key="9">
    <source>
        <dbReference type="ARBA" id="ARBA00023136"/>
    </source>
</evidence>
<dbReference type="Gene3D" id="2.40.170.20">
    <property type="entry name" value="TonB-dependent receptor, beta-barrel domain"/>
    <property type="match status" value="1"/>
</dbReference>
<evidence type="ECO:0000256" key="12">
    <source>
        <dbReference type="RuleBase" id="RU003357"/>
    </source>
</evidence>
<comment type="subcellular location">
    <subcellularLocation>
        <location evidence="1 11">Cell outer membrane</location>
        <topology evidence="1 11">Multi-pass membrane protein</topology>
    </subcellularLocation>
</comment>
<evidence type="ECO:0000256" key="11">
    <source>
        <dbReference type="PROSITE-ProRule" id="PRU01360"/>
    </source>
</evidence>